<keyword evidence="1" id="KW-0472">Membrane</keyword>
<name>A0ABW5WVL5_9STAP</name>
<proteinExistence type="predicted"/>
<keyword evidence="1" id="KW-0812">Transmembrane</keyword>
<evidence type="ECO:0000256" key="1">
    <source>
        <dbReference type="SAM" id="Phobius"/>
    </source>
</evidence>
<evidence type="ECO:0000313" key="2">
    <source>
        <dbReference type="EMBL" id="MFD2830063.1"/>
    </source>
</evidence>
<protein>
    <submittedName>
        <fullName evidence="2">Uncharacterized protein</fullName>
    </submittedName>
</protein>
<accession>A0ABW5WVL5</accession>
<sequence length="128" mass="14837">MSFFKQLTWDNRHMDLRFEENKYDGKVTITKVYDDDEHKTVDLNVVNENYSDELKSARGTILANRLGMLIAFSFFVFLPALILSVIEQNVLLIGAVIVYSVLAYFIIECINQVIINDVLQRIDHTFSK</sequence>
<evidence type="ECO:0000313" key="3">
    <source>
        <dbReference type="Proteomes" id="UP001597519"/>
    </source>
</evidence>
<keyword evidence="1" id="KW-1133">Transmembrane helix</keyword>
<feature type="transmembrane region" description="Helical" evidence="1">
    <location>
        <begin position="92"/>
        <end position="114"/>
    </location>
</feature>
<reference evidence="3" key="1">
    <citation type="journal article" date="2019" name="Int. J. Syst. Evol. Microbiol.">
        <title>The Global Catalogue of Microorganisms (GCM) 10K type strain sequencing project: providing services to taxonomists for standard genome sequencing and annotation.</title>
        <authorList>
            <consortium name="The Broad Institute Genomics Platform"/>
            <consortium name="The Broad Institute Genome Sequencing Center for Infectious Disease"/>
            <person name="Wu L."/>
            <person name="Ma J."/>
        </authorList>
    </citation>
    <scope>NUCLEOTIDE SEQUENCE [LARGE SCALE GENOMIC DNA]</scope>
    <source>
        <strain evidence="3">KCTC 33575</strain>
    </source>
</reference>
<comment type="caution">
    <text evidence="2">The sequence shown here is derived from an EMBL/GenBank/DDBJ whole genome shotgun (WGS) entry which is preliminary data.</text>
</comment>
<keyword evidence="3" id="KW-1185">Reference proteome</keyword>
<organism evidence="2 3">
    <name type="scientific">Corticicoccus populi</name>
    <dbReference type="NCBI Taxonomy" id="1812821"/>
    <lineage>
        <taxon>Bacteria</taxon>
        <taxon>Bacillati</taxon>
        <taxon>Bacillota</taxon>
        <taxon>Bacilli</taxon>
        <taxon>Bacillales</taxon>
        <taxon>Staphylococcaceae</taxon>
        <taxon>Corticicoccus</taxon>
    </lineage>
</organism>
<dbReference type="EMBL" id="JBHUOQ010000001">
    <property type="protein sequence ID" value="MFD2830063.1"/>
    <property type="molecule type" value="Genomic_DNA"/>
</dbReference>
<feature type="transmembrane region" description="Helical" evidence="1">
    <location>
        <begin position="66"/>
        <end position="86"/>
    </location>
</feature>
<dbReference type="Proteomes" id="UP001597519">
    <property type="component" value="Unassembled WGS sequence"/>
</dbReference>
<dbReference type="RefSeq" id="WP_377772636.1">
    <property type="nucleotide sequence ID" value="NZ_JBHUOQ010000001.1"/>
</dbReference>
<gene>
    <name evidence="2" type="ORF">ACFSX4_06230</name>
</gene>